<dbReference type="PANTHER" id="PTHR30349">
    <property type="entry name" value="PHAGE INTEGRASE-RELATED"/>
    <property type="match status" value="1"/>
</dbReference>
<gene>
    <name evidence="8" type="primary">xerC_5</name>
    <name evidence="8" type="ORF">CHRY9390_01650</name>
</gene>
<dbReference type="InterPro" id="IPR044068">
    <property type="entry name" value="CB"/>
</dbReference>
<evidence type="ECO:0000313" key="9">
    <source>
        <dbReference type="Proteomes" id="UP000662618"/>
    </source>
</evidence>
<comment type="similarity">
    <text evidence="1">Belongs to the 'phage' integrase family.</text>
</comment>
<dbReference type="GO" id="GO:0003677">
    <property type="term" value="F:DNA binding"/>
    <property type="evidence" value="ECO:0007669"/>
    <property type="project" value="UniProtKB-UniRule"/>
</dbReference>
<evidence type="ECO:0000256" key="2">
    <source>
        <dbReference type="ARBA" id="ARBA00022908"/>
    </source>
</evidence>
<keyword evidence="9" id="KW-1185">Reference proteome</keyword>
<dbReference type="SUPFAM" id="SSF56349">
    <property type="entry name" value="DNA breaking-rejoining enzymes"/>
    <property type="match status" value="1"/>
</dbReference>
<dbReference type="PANTHER" id="PTHR30349:SF64">
    <property type="entry name" value="PROPHAGE INTEGRASE INTD-RELATED"/>
    <property type="match status" value="1"/>
</dbReference>
<dbReference type="Gene3D" id="1.10.443.10">
    <property type="entry name" value="Intergrase catalytic core"/>
    <property type="match status" value="1"/>
</dbReference>
<evidence type="ECO:0000259" key="6">
    <source>
        <dbReference type="PROSITE" id="PS51898"/>
    </source>
</evidence>
<feature type="domain" description="Core-binding (CB)" evidence="7">
    <location>
        <begin position="100"/>
        <end position="184"/>
    </location>
</feature>
<dbReference type="Gene3D" id="1.10.150.130">
    <property type="match status" value="1"/>
</dbReference>
<dbReference type="InterPro" id="IPR011010">
    <property type="entry name" value="DNA_brk_join_enz"/>
</dbReference>
<feature type="domain" description="Tyr recombinase" evidence="6">
    <location>
        <begin position="208"/>
        <end position="397"/>
    </location>
</feature>
<evidence type="ECO:0000256" key="4">
    <source>
        <dbReference type="ARBA" id="ARBA00023172"/>
    </source>
</evidence>
<protein>
    <submittedName>
        <fullName evidence="8">Tyrosine recombinase XerC</fullName>
    </submittedName>
</protein>
<sequence length="402" mass="46561">MSSITAILRKKPNAKGEYPIYIRITKERKSTFVALGYYIKMEDWDEKHKKVRKSHPNAVRLNNLITKRITEAGGKLIEMDASDKNVSVKAIRKRIINKGNDFFAIAEEYLANLEKLKKYNQLSAEKPRVTHFRDFLKCKKFPIEQIDVPLLKAYQSYLKAEREISDRTIVNHLIVIRTIYNSAIKEGIIDNKNYPFGKDKIQIKFPESIKIGLTQEEVLAIEQLDLAVGSKEWHTRNVWLLSFYLAGIRVADVLETKWEDIQDGRLRYRMNKNQKVVSLKIPDKVLTILSYYEPYKALNGGYVFPELKGVDEKDYKAVLAAIRNANRTLNKYLKRIAKLAKINKNITMHISRHTFGNISGDKISIQMLQKLYRHSSITTTVNYQANFINKDVDDALDAVIDF</sequence>
<dbReference type="Pfam" id="PF17293">
    <property type="entry name" value="Arm-DNA-bind_5"/>
    <property type="match status" value="1"/>
</dbReference>
<dbReference type="PROSITE" id="PS51898">
    <property type="entry name" value="TYR_RECOMBINASE"/>
    <property type="match status" value="1"/>
</dbReference>
<keyword evidence="4" id="KW-0233">DNA recombination</keyword>
<dbReference type="Proteomes" id="UP000662618">
    <property type="component" value="Unassembled WGS sequence"/>
</dbReference>
<evidence type="ECO:0000259" key="7">
    <source>
        <dbReference type="PROSITE" id="PS51900"/>
    </source>
</evidence>
<dbReference type="EMBL" id="CAJIMS010000001">
    <property type="protein sequence ID" value="CAD7807389.1"/>
    <property type="molecule type" value="Genomic_DNA"/>
</dbReference>
<accession>A0A9N8QQK9</accession>
<name>A0A9N8QQK9_9FLAO</name>
<reference evidence="8" key="1">
    <citation type="submission" date="2020-12" db="EMBL/GenBank/DDBJ databases">
        <authorList>
            <person name="Rodrigo-Torres L."/>
            <person name="Arahal R. D."/>
            <person name="Lucena T."/>
        </authorList>
    </citation>
    <scope>NUCLEOTIDE SEQUENCE</scope>
    <source>
        <strain evidence="8">CECT 9390</strain>
    </source>
</reference>
<keyword evidence="2" id="KW-0229">DNA integration</keyword>
<organism evidence="8 9">
    <name type="scientific">Chryseobacterium aquaeductus</name>
    <dbReference type="NCBI Taxonomy" id="2675056"/>
    <lineage>
        <taxon>Bacteria</taxon>
        <taxon>Pseudomonadati</taxon>
        <taxon>Bacteroidota</taxon>
        <taxon>Flavobacteriia</taxon>
        <taxon>Flavobacteriales</taxon>
        <taxon>Weeksellaceae</taxon>
        <taxon>Chryseobacterium group</taxon>
        <taxon>Chryseobacterium</taxon>
    </lineage>
</organism>
<dbReference type="RefSeq" id="WP_162088029.1">
    <property type="nucleotide sequence ID" value="NZ_CAJIMS010000001.1"/>
</dbReference>
<dbReference type="Pfam" id="PF13102">
    <property type="entry name" value="Phage_int_SAM_5"/>
    <property type="match status" value="1"/>
</dbReference>
<evidence type="ECO:0000313" key="8">
    <source>
        <dbReference type="EMBL" id="CAD7807389.1"/>
    </source>
</evidence>
<evidence type="ECO:0000256" key="1">
    <source>
        <dbReference type="ARBA" id="ARBA00008857"/>
    </source>
</evidence>
<dbReference type="InterPro" id="IPR010998">
    <property type="entry name" value="Integrase_recombinase_N"/>
</dbReference>
<evidence type="ECO:0000256" key="5">
    <source>
        <dbReference type="PROSITE-ProRule" id="PRU01248"/>
    </source>
</evidence>
<dbReference type="InterPro" id="IPR013762">
    <property type="entry name" value="Integrase-like_cat_sf"/>
</dbReference>
<dbReference type="GO" id="GO:0006310">
    <property type="term" value="P:DNA recombination"/>
    <property type="evidence" value="ECO:0007669"/>
    <property type="project" value="UniProtKB-KW"/>
</dbReference>
<dbReference type="InterPro" id="IPR050090">
    <property type="entry name" value="Tyrosine_recombinase_XerCD"/>
</dbReference>
<proteinExistence type="inferred from homology"/>
<dbReference type="GO" id="GO:0015074">
    <property type="term" value="P:DNA integration"/>
    <property type="evidence" value="ECO:0007669"/>
    <property type="project" value="UniProtKB-KW"/>
</dbReference>
<dbReference type="InterPro" id="IPR025269">
    <property type="entry name" value="SAM-like_dom"/>
</dbReference>
<dbReference type="InterPro" id="IPR035386">
    <property type="entry name" value="Arm-DNA-bind_5"/>
</dbReference>
<dbReference type="Pfam" id="PF00589">
    <property type="entry name" value="Phage_integrase"/>
    <property type="match status" value="1"/>
</dbReference>
<dbReference type="InterPro" id="IPR002104">
    <property type="entry name" value="Integrase_catalytic"/>
</dbReference>
<dbReference type="AlphaFoldDB" id="A0A9N8QQK9"/>
<keyword evidence="3 5" id="KW-0238">DNA-binding</keyword>
<comment type="caution">
    <text evidence="8">The sequence shown here is derived from an EMBL/GenBank/DDBJ whole genome shotgun (WGS) entry which is preliminary data.</text>
</comment>
<evidence type="ECO:0000256" key="3">
    <source>
        <dbReference type="ARBA" id="ARBA00023125"/>
    </source>
</evidence>
<dbReference type="PROSITE" id="PS51900">
    <property type="entry name" value="CB"/>
    <property type="match status" value="1"/>
</dbReference>